<reference evidence="6 7" key="2">
    <citation type="journal article" date="2009" name="PLoS ONE">
        <title>An integrated genetic and cytogenetic map of the cucumber genome.</title>
        <authorList>
            <person name="Ren Y."/>
            <person name="Zhang Z."/>
            <person name="Liu J."/>
            <person name="Staub J.E."/>
            <person name="Han Y."/>
            <person name="Cheng Z."/>
            <person name="Li X."/>
            <person name="Lu J."/>
            <person name="Miao H."/>
            <person name="Kang H."/>
            <person name="Xie B."/>
            <person name="Gu X."/>
            <person name="Wang X."/>
            <person name="Du Y."/>
            <person name="Jin W."/>
            <person name="Huang S."/>
        </authorList>
    </citation>
    <scope>NUCLEOTIDE SEQUENCE [LARGE SCALE GENOMIC DNA]</scope>
    <source>
        <strain evidence="7">cv. 9930</strain>
    </source>
</reference>
<dbReference type="FunFam" id="1.25.40.10:FF:000679">
    <property type="entry name" value="Pentatricopeptide repeat-containing protein At5g03800"/>
    <property type="match status" value="1"/>
</dbReference>
<comment type="similarity">
    <text evidence="1">Belongs to the PPR family. PCMP-H subfamily.</text>
</comment>
<reference evidence="6 7" key="1">
    <citation type="journal article" date="2009" name="Nat. Genet.">
        <title>The genome of the cucumber, Cucumis sativus L.</title>
        <authorList>
            <person name="Huang S."/>
            <person name="Li R."/>
            <person name="Zhang Z."/>
            <person name="Li L."/>
            <person name="Gu X."/>
            <person name="Fan W."/>
            <person name="Lucas W.J."/>
            <person name="Wang X."/>
            <person name="Xie B."/>
            <person name="Ni P."/>
            <person name="Ren Y."/>
            <person name="Zhu H."/>
            <person name="Li J."/>
            <person name="Lin K."/>
            <person name="Jin W."/>
            <person name="Fei Z."/>
            <person name="Li G."/>
            <person name="Staub J."/>
            <person name="Kilian A."/>
            <person name="van der Vossen E.A."/>
            <person name="Wu Y."/>
            <person name="Guo J."/>
            <person name="He J."/>
            <person name="Jia Z."/>
            <person name="Ren Y."/>
            <person name="Tian G."/>
            <person name="Lu Y."/>
            <person name="Ruan J."/>
            <person name="Qian W."/>
            <person name="Wang M."/>
            <person name="Huang Q."/>
            <person name="Li B."/>
            <person name="Xuan Z."/>
            <person name="Cao J."/>
            <person name="Asan"/>
            <person name="Wu Z."/>
            <person name="Zhang J."/>
            <person name="Cai Q."/>
            <person name="Bai Y."/>
            <person name="Zhao B."/>
            <person name="Han Y."/>
            <person name="Li Y."/>
            <person name="Li X."/>
            <person name="Wang S."/>
            <person name="Shi Q."/>
            <person name="Liu S."/>
            <person name="Cho W.K."/>
            <person name="Kim J.Y."/>
            <person name="Xu Y."/>
            <person name="Heller-Uszynska K."/>
            <person name="Miao H."/>
            <person name="Cheng Z."/>
            <person name="Zhang S."/>
            <person name="Wu J."/>
            <person name="Yang Y."/>
            <person name="Kang H."/>
            <person name="Li M."/>
            <person name="Liang H."/>
            <person name="Ren X."/>
            <person name="Shi Z."/>
            <person name="Wen M."/>
            <person name="Jian M."/>
            <person name="Yang H."/>
            <person name="Zhang G."/>
            <person name="Yang Z."/>
            <person name="Chen R."/>
            <person name="Liu S."/>
            <person name="Li J."/>
            <person name="Ma L."/>
            <person name="Liu H."/>
            <person name="Zhou Y."/>
            <person name="Zhao J."/>
            <person name="Fang X."/>
            <person name="Li G."/>
            <person name="Fang L."/>
            <person name="Li Y."/>
            <person name="Liu D."/>
            <person name="Zheng H."/>
            <person name="Zhang Y."/>
            <person name="Qin N."/>
            <person name="Li Z."/>
            <person name="Yang G."/>
            <person name="Yang S."/>
            <person name="Bolund L."/>
            <person name="Kristiansen K."/>
            <person name="Zheng H."/>
            <person name="Li S."/>
            <person name="Zhang X."/>
            <person name="Yang H."/>
            <person name="Wang J."/>
            <person name="Sun R."/>
            <person name="Zhang B."/>
            <person name="Jiang S."/>
            <person name="Wang J."/>
            <person name="Du Y."/>
            <person name="Li S."/>
        </authorList>
    </citation>
    <scope>NUCLEOTIDE SEQUENCE [LARGE SCALE GENOMIC DNA]</scope>
    <source>
        <strain evidence="7">cv. 9930</strain>
    </source>
</reference>
<sequence length="908" mass="101751">MAAIVSLSTNPISPLSLLPPTIFFRFPSMPTNPSPSTPPPPPPHLSKTSLSLSNPNPCLRPFNSTSPTQFFTSPQHLVSLSEPLFASRSLNTSLSTIASPFDLLRLSTRYGDPDLARAVHAQFLKLEEDIFLGNALISAYLKLGLVRDADKVFSGLSCPNVVSYTALISGFSKSDWEDEAVELFFAMLDSGIEPNEYTFVAILTACIRNMDYQLGSQVHGIVVKLGLLSCVFICNALMGLYCKCGFLDLVLRLFEEMPERDITSWNTVISSLVKEFKYDEAFDYFRGMQLCKGLKVDHFSLSTLLTACAGSVKPMKGQQLHALALKVGLESHLSVSSSLIGFYTKCGSANDVTDLFETMPIRDVITWTGMITSYMEFGMLDSAVEVFNKMPKRNCISYNAVLAGLSRNDDGSRALELFIEMLEEGVEISDCTLTSIITACGLLKSFKVSQQIQGFVMKFGILSNSCIETALVDMYTRCGRMEDAEKIFYQRSLENDYTAMLTSMICGYARNGKLNEAISLFHSGQSEGAIVMDEVMSTSILSLCGSIGFHEMGKQMHCHALKSGLITETGVGNATVSMYSKCWNMDDAVRVFNTMNMQDIVSWNGLVAGHVLHWQGDKALGIWKKMEKAGIKPDSITFALIISAYKHTELNLVDSCRSLFVSMETEHNIKPTLEHYASFISVLGRWGLLEEAEQTIRNMPLEPDVYVWRALLNSCRINKNERLEKLAARNILAVEPKDPLSYILKSNLYSASGRWYYSEKVREDMREKGFRKHPSQSWIIHENKIHSFYARDRSHPQGKDIYSGLEILILECLKVGYVPDTSFVLQEVEERQKKEFLFYHSGKLAATFGILMTKPGKPIQIVKNVRLCGDCHNFLKYVSIVTRRKILLRDTSGFHWFIDGQCSCTDYW</sequence>
<gene>
    <name evidence="6" type="ORF">Csa_6G449260</name>
</gene>
<evidence type="ECO:0000256" key="2">
    <source>
        <dbReference type="ARBA" id="ARBA00022737"/>
    </source>
</evidence>
<dbReference type="Pfam" id="PF20431">
    <property type="entry name" value="E_motif"/>
    <property type="match status" value="1"/>
</dbReference>
<dbReference type="PANTHER" id="PTHR47926">
    <property type="entry name" value="PENTATRICOPEPTIDE REPEAT-CONTAINING PROTEIN"/>
    <property type="match status" value="1"/>
</dbReference>
<dbReference type="AlphaFoldDB" id="A0A0A0KHC8"/>
<dbReference type="OMA" id="SFFARDK"/>
<feature type="repeat" description="PPR" evidence="3">
    <location>
        <begin position="230"/>
        <end position="264"/>
    </location>
</feature>
<dbReference type="STRING" id="3659.A0A0A0KHC8"/>
<dbReference type="InterPro" id="IPR032867">
    <property type="entry name" value="DYW_dom"/>
</dbReference>
<evidence type="ECO:0000256" key="1">
    <source>
        <dbReference type="ARBA" id="ARBA00006643"/>
    </source>
</evidence>
<dbReference type="Pfam" id="PF13041">
    <property type="entry name" value="PPR_2"/>
    <property type="match status" value="4"/>
</dbReference>
<reference evidence="6 7" key="4">
    <citation type="journal article" date="2011" name="BMC Genomics">
        <title>RNA-Seq improves annotation of protein-coding genes in the cucumber genome.</title>
        <authorList>
            <person name="Li Z."/>
            <person name="Zhang Z."/>
            <person name="Yan P."/>
            <person name="Huang S."/>
            <person name="Fei Z."/>
            <person name="Lin K."/>
        </authorList>
    </citation>
    <scope>NUCLEOTIDE SEQUENCE [LARGE SCALE GENOMIC DNA]</scope>
    <source>
        <strain evidence="7">cv. 9930</strain>
    </source>
</reference>
<dbReference type="eggNOG" id="KOG4197">
    <property type="taxonomic scope" value="Eukaryota"/>
</dbReference>
<feature type="repeat" description="PPR" evidence="3">
    <location>
        <begin position="599"/>
        <end position="633"/>
    </location>
</feature>
<dbReference type="InterPro" id="IPR011990">
    <property type="entry name" value="TPR-like_helical_dom_sf"/>
</dbReference>
<evidence type="ECO:0000313" key="6">
    <source>
        <dbReference type="EMBL" id="KGN48219.1"/>
    </source>
</evidence>
<dbReference type="NCBIfam" id="TIGR00756">
    <property type="entry name" value="PPR"/>
    <property type="match status" value="7"/>
</dbReference>
<dbReference type="EMBL" id="CM002927">
    <property type="protein sequence ID" value="KGN48219.1"/>
    <property type="molecule type" value="Genomic_DNA"/>
</dbReference>
<dbReference type="FunFam" id="1.25.40.10:FF:000073">
    <property type="entry name" value="Pentatricopeptide repeat-containing protein chloroplastic"/>
    <property type="match status" value="1"/>
</dbReference>
<feature type="repeat" description="PPR" evidence="3">
    <location>
        <begin position="363"/>
        <end position="397"/>
    </location>
</feature>
<feature type="repeat" description="PPR" evidence="3">
    <location>
        <begin position="160"/>
        <end position="194"/>
    </location>
</feature>
<dbReference type="GO" id="GO:0003723">
    <property type="term" value="F:RNA binding"/>
    <property type="evidence" value="ECO:0007669"/>
    <property type="project" value="InterPro"/>
</dbReference>
<dbReference type="GO" id="GO:0009793">
    <property type="term" value="P:embryo development ending in seed dormancy"/>
    <property type="evidence" value="ECO:0007669"/>
    <property type="project" value="EnsemblPlants"/>
</dbReference>
<dbReference type="Proteomes" id="UP000029981">
    <property type="component" value="Chromosome 6"/>
</dbReference>
<dbReference type="InterPro" id="IPR002885">
    <property type="entry name" value="PPR_rpt"/>
</dbReference>
<dbReference type="PROSITE" id="PS51375">
    <property type="entry name" value="PPR"/>
    <property type="match status" value="4"/>
</dbReference>
<evidence type="ECO:0000259" key="5">
    <source>
        <dbReference type="Pfam" id="PF14432"/>
    </source>
</evidence>
<name>A0A0A0KHC8_CUCSA</name>
<dbReference type="KEGG" id="csv:101205681"/>
<dbReference type="InterPro" id="IPR046960">
    <property type="entry name" value="PPR_At4g14850-like_plant"/>
</dbReference>
<evidence type="ECO:0000313" key="7">
    <source>
        <dbReference type="Proteomes" id="UP000029981"/>
    </source>
</evidence>
<dbReference type="Pfam" id="PF01535">
    <property type="entry name" value="PPR"/>
    <property type="match status" value="6"/>
</dbReference>
<dbReference type="PANTHER" id="PTHR47926:SF512">
    <property type="entry name" value="REPEAT (PPR) SUPERFAMILY PROTEIN, PUTATIVE-RELATED"/>
    <property type="match status" value="1"/>
</dbReference>
<dbReference type="GO" id="GO:0008270">
    <property type="term" value="F:zinc ion binding"/>
    <property type="evidence" value="ECO:0007669"/>
    <property type="project" value="InterPro"/>
</dbReference>
<protein>
    <recommendedName>
        <fullName evidence="5">DYW domain-containing protein</fullName>
    </recommendedName>
</protein>
<dbReference type="Gramene" id="KGN48219">
    <property type="protein sequence ID" value="KGN48219"/>
    <property type="gene ID" value="Csa_6G449260"/>
</dbReference>
<dbReference type="Gene3D" id="1.25.40.10">
    <property type="entry name" value="Tetratricopeptide repeat domain"/>
    <property type="match status" value="5"/>
</dbReference>
<evidence type="ECO:0000256" key="3">
    <source>
        <dbReference type="PROSITE-ProRule" id="PRU00708"/>
    </source>
</evidence>
<evidence type="ECO:0000256" key="4">
    <source>
        <dbReference type="SAM" id="MobiDB-lite"/>
    </source>
</evidence>
<accession>A0A0A0KHC8</accession>
<dbReference type="FunFam" id="1.25.40.10:FF:002102">
    <property type="entry name" value="Pentatricopeptide repeat-containing protein103"/>
    <property type="match status" value="1"/>
</dbReference>
<keyword evidence="7" id="KW-1185">Reference proteome</keyword>
<keyword evidence="2" id="KW-0677">Repeat</keyword>
<dbReference type="GO" id="GO:0009451">
    <property type="term" value="P:RNA modification"/>
    <property type="evidence" value="ECO:0007669"/>
    <property type="project" value="InterPro"/>
</dbReference>
<feature type="compositionally biased region" description="Pro residues" evidence="4">
    <location>
        <begin position="30"/>
        <end position="44"/>
    </location>
</feature>
<organism evidence="6 7">
    <name type="scientific">Cucumis sativus</name>
    <name type="common">Cucumber</name>
    <dbReference type="NCBI Taxonomy" id="3659"/>
    <lineage>
        <taxon>Eukaryota</taxon>
        <taxon>Viridiplantae</taxon>
        <taxon>Streptophyta</taxon>
        <taxon>Embryophyta</taxon>
        <taxon>Tracheophyta</taxon>
        <taxon>Spermatophyta</taxon>
        <taxon>Magnoliopsida</taxon>
        <taxon>eudicotyledons</taxon>
        <taxon>Gunneridae</taxon>
        <taxon>Pentapetalae</taxon>
        <taxon>rosids</taxon>
        <taxon>fabids</taxon>
        <taxon>Cucurbitales</taxon>
        <taxon>Cucurbitaceae</taxon>
        <taxon>Benincaseae</taxon>
        <taxon>Cucumis</taxon>
    </lineage>
</organism>
<proteinExistence type="inferred from homology"/>
<reference evidence="6 7" key="3">
    <citation type="journal article" date="2010" name="BMC Genomics">
        <title>Transcriptome sequencing and comparative analysis of cucumber flowers with different sex types.</title>
        <authorList>
            <person name="Guo S."/>
            <person name="Zheng Y."/>
            <person name="Joung J.G."/>
            <person name="Liu S."/>
            <person name="Zhang Z."/>
            <person name="Crasta O.R."/>
            <person name="Sobral B.W."/>
            <person name="Xu Y."/>
            <person name="Huang S."/>
            <person name="Fei Z."/>
        </authorList>
    </citation>
    <scope>NUCLEOTIDE SEQUENCE [LARGE SCALE GENOMIC DNA]</scope>
    <source>
        <strain evidence="7">cv. 9930</strain>
    </source>
</reference>
<feature type="domain" description="DYW" evidence="5">
    <location>
        <begin position="816"/>
        <end position="908"/>
    </location>
</feature>
<dbReference type="OrthoDB" id="745501at2759"/>
<feature type="region of interest" description="Disordered" evidence="4">
    <location>
        <begin position="29"/>
        <end position="50"/>
    </location>
</feature>
<dbReference type="InterPro" id="IPR046848">
    <property type="entry name" value="E_motif"/>
</dbReference>
<dbReference type="Pfam" id="PF14432">
    <property type="entry name" value="DYW_deaminase"/>
    <property type="match status" value="1"/>
</dbReference>